<dbReference type="PANTHER" id="PTHR31009">
    <property type="entry name" value="S-ADENOSYL-L-METHIONINE:CARBOXYL METHYLTRANSFERASE FAMILY PROTEIN"/>
    <property type="match status" value="1"/>
</dbReference>
<dbReference type="GO" id="GO:0032259">
    <property type="term" value="P:methylation"/>
    <property type="evidence" value="ECO:0007669"/>
    <property type="project" value="UniProtKB-KW"/>
</dbReference>
<reference evidence="5" key="1">
    <citation type="submission" date="2022-02" db="EMBL/GenBank/DDBJ databases">
        <authorList>
            <person name="Henning P.M."/>
            <person name="McCubbin A.G."/>
            <person name="Shore J.S."/>
        </authorList>
    </citation>
    <scope>NUCLEOTIDE SEQUENCE</scope>
    <source>
        <strain evidence="5">F60SS</strain>
        <tissue evidence="5">Leaves</tissue>
    </source>
</reference>
<proteinExistence type="predicted"/>
<accession>A0A9Q0FQR0</accession>
<dbReference type="AlphaFoldDB" id="A0A9Q0FQR0"/>
<dbReference type="Gene3D" id="1.10.1200.270">
    <property type="entry name" value="Methyltransferase, alpha-helical capping domain"/>
    <property type="match status" value="2"/>
</dbReference>
<keyword evidence="3" id="KW-0479">Metal-binding</keyword>
<evidence type="ECO:0000256" key="1">
    <source>
        <dbReference type="ARBA" id="ARBA00022603"/>
    </source>
</evidence>
<gene>
    <name evidence="5" type="ORF">Tsubulata_026068</name>
</gene>
<evidence type="ECO:0000313" key="5">
    <source>
        <dbReference type="EMBL" id="KAJ4835872.1"/>
    </source>
</evidence>
<evidence type="ECO:0000313" key="6">
    <source>
        <dbReference type="Proteomes" id="UP001141552"/>
    </source>
</evidence>
<evidence type="ECO:0000256" key="2">
    <source>
        <dbReference type="ARBA" id="ARBA00022679"/>
    </source>
</evidence>
<dbReference type="InterPro" id="IPR005299">
    <property type="entry name" value="MeTrfase_7"/>
</dbReference>
<keyword evidence="1" id="KW-0489">Methyltransferase</keyword>
<protein>
    <submittedName>
        <fullName evidence="5">Uncharacterized protein</fullName>
    </submittedName>
</protein>
<reference evidence="5" key="2">
    <citation type="journal article" date="2023" name="Plants (Basel)">
        <title>Annotation of the Turnera subulata (Passifloraceae) Draft Genome Reveals the S-Locus Evolved after the Divergence of Turneroideae from Passifloroideae in a Stepwise Manner.</title>
        <authorList>
            <person name="Henning P.M."/>
            <person name="Roalson E.H."/>
            <person name="Mir W."/>
            <person name="McCubbin A.G."/>
            <person name="Shore J.S."/>
        </authorList>
    </citation>
    <scope>NUCLEOTIDE SEQUENCE</scope>
    <source>
        <strain evidence="5">F60SS</strain>
    </source>
</reference>
<dbReference type="InterPro" id="IPR029063">
    <property type="entry name" value="SAM-dependent_MTases_sf"/>
</dbReference>
<dbReference type="Pfam" id="PF03492">
    <property type="entry name" value="Methyltransf_7"/>
    <property type="match status" value="2"/>
</dbReference>
<dbReference type="GO" id="GO:0008168">
    <property type="term" value="F:methyltransferase activity"/>
    <property type="evidence" value="ECO:0007669"/>
    <property type="project" value="UniProtKB-KW"/>
</dbReference>
<sequence length="682" mass="76623">MHEAHVVSDPECCYPMSGGDGLHSYSPNSTLQKKGVEAVKELVKTTIQDMLEFDKLNISGISNTFSVADFGCSTGPNTFIAVQNIIKAVQLKYNSLHQNDPSLEFRVFFNDHINNDFNTLFRNLPTPQEFFAAGVPGDFRNRLFPKASLHIVHSSFSMHWLSKIPEEVTNVSSPAWNKDSIHCTGFSDEVVAAYSTQFQKDMSNFLNYRAQELVVGGLMVLLIPGLPDGVHCSGTHFGANYDVLGSCLVDMVKLGLISEEKVKAFNLPLYHPTTKELEVLLERNAYFSVERIESLPAHLPASVLSITSFMRAIMEEVITQHFGKETVNSMFELYAKKVSANYIEYVQKQRNKKGLEAVKELVKTTIQDMLEFDKLNISGISNTFSVADFGCSTGPNTFIAVQNIIKAVQLKYNSLHQNDPPLEFHVFFNDHINNDFNTLFRNIPTPQEFFAAGVPGDFHDRLFPKASLHIVHSSFSVHWLSKIPEEVTNVRSPAWNKDSIHCTGFSNEVVAAYSTQFQKDVVNFLNSRAQELVVGGLMVLLIPGLPDGVHCSESHFGANYDIMGSCLVDMVKLGLIDEEKVKAFNLPLYHPTIKELEVLLERNAYFGVERIEPIPAHLPASVQSVTSFMRAIMEEVINQHFGNEIVHSLFELYAKKLSAIYMEYIKKQRNVFISLVLKRITT</sequence>
<name>A0A9Q0FQR0_9ROSI</name>
<dbReference type="GO" id="GO:0046872">
    <property type="term" value="F:metal ion binding"/>
    <property type="evidence" value="ECO:0007669"/>
    <property type="project" value="UniProtKB-KW"/>
</dbReference>
<dbReference type="InterPro" id="IPR042086">
    <property type="entry name" value="MeTrfase_capping"/>
</dbReference>
<evidence type="ECO:0000256" key="4">
    <source>
        <dbReference type="ARBA" id="ARBA00022842"/>
    </source>
</evidence>
<organism evidence="5 6">
    <name type="scientific">Turnera subulata</name>
    <dbReference type="NCBI Taxonomy" id="218843"/>
    <lineage>
        <taxon>Eukaryota</taxon>
        <taxon>Viridiplantae</taxon>
        <taxon>Streptophyta</taxon>
        <taxon>Embryophyta</taxon>
        <taxon>Tracheophyta</taxon>
        <taxon>Spermatophyta</taxon>
        <taxon>Magnoliopsida</taxon>
        <taxon>eudicotyledons</taxon>
        <taxon>Gunneridae</taxon>
        <taxon>Pentapetalae</taxon>
        <taxon>rosids</taxon>
        <taxon>fabids</taxon>
        <taxon>Malpighiales</taxon>
        <taxon>Passifloraceae</taxon>
        <taxon>Turnera</taxon>
    </lineage>
</organism>
<dbReference type="Gene3D" id="3.40.50.150">
    <property type="entry name" value="Vaccinia Virus protein VP39"/>
    <property type="match status" value="2"/>
</dbReference>
<dbReference type="Proteomes" id="UP001141552">
    <property type="component" value="Unassembled WGS sequence"/>
</dbReference>
<comment type="caution">
    <text evidence="5">The sequence shown here is derived from an EMBL/GenBank/DDBJ whole genome shotgun (WGS) entry which is preliminary data.</text>
</comment>
<dbReference type="EMBL" id="JAKUCV010004277">
    <property type="protein sequence ID" value="KAJ4835872.1"/>
    <property type="molecule type" value="Genomic_DNA"/>
</dbReference>
<keyword evidence="4" id="KW-0460">Magnesium</keyword>
<evidence type="ECO:0000256" key="3">
    <source>
        <dbReference type="ARBA" id="ARBA00022723"/>
    </source>
</evidence>
<dbReference type="OrthoDB" id="1523883at2759"/>
<keyword evidence="2" id="KW-0808">Transferase</keyword>
<keyword evidence="6" id="KW-1185">Reference proteome</keyword>
<dbReference type="SUPFAM" id="SSF53335">
    <property type="entry name" value="S-adenosyl-L-methionine-dependent methyltransferases"/>
    <property type="match status" value="2"/>
</dbReference>